<dbReference type="InterPro" id="IPR016035">
    <property type="entry name" value="Acyl_Trfase/lysoPLipase"/>
</dbReference>
<evidence type="ECO:0000313" key="6">
    <source>
        <dbReference type="Proteomes" id="UP000243052"/>
    </source>
</evidence>
<name>A0A120K1V4_9SACH</name>
<dbReference type="InterPro" id="IPR050858">
    <property type="entry name" value="Mal-CoA-ACP_Trans/PKS_FabD"/>
</dbReference>
<dbReference type="EC" id="2.3.1.39" evidence="1"/>
<protein>
    <recommendedName>
        <fullName evidence="1">[acyl-carrier-protein] S-malonyltransferase</fullName>
        <ecNumber evidence="1">2.3.1.39</ecNumber>
    </recommendedName>
</protein>
<dbReference type="STRING" id="45286.A0A120K1V4"/>
<dbReference type="Gene3D" id="3.40.366.10">
    <property type="entry name" value="Malonyl-Coenzyme A Acyl Carrier Protein, domain 2"/>
    <property type="match status" value="1"/>
</dbReference>
<dbReference type="RefSeq" id="XP_017986781.1">
    <property type="nucleotide sequence ID" value="XM_018131331.1"/>
</dbReference>
<dbReference type="PANTHER" id="PTHR42681:SF1">
    <property type="entry name" value="MALONYL-COA-ACYL CARRIER PROTEIN TRANSACYLASE, MITOCHONDRIAL"/>
    <property type="match status" value="1"/>
</dbReference>
<reference evidence="5 6" key="1">
    <citation type="submission" date="2016-01" db="EMBL/GenBank/DDBJ databases">
        <title>Genome sequence of the yeast Holleya sinecauda.</title>
        <authorList>
            <person name="Dietrich F.S."/>
        </authorList>
    </citation>
    <scope>NUCLEOTIDE SEQUENCE [LARGE SCALE GENOMIC DNA]</scope>
    <source>
        <strain evidence="5 6">ATCC 58844</strain>
    </source>
</reference>
<organism evidence="5 6">
    <name type="scientific">Eremothecium sinecaudum</name>
    <dbReference type="NCBI Taxonomy" id="45286"/>
    <lineage>
        <taxon>Eukaryota</taxon>
        <taxon>Fungi</taxon>
        <taxon>Dikarya</taxon>
        <taxon>Ascomycota</taxon>
        <taxon>Saccharomycotina</taxon>
        <taxon>Saccharomycetes</taxon>
        <taxon>Saccharomycetales</taxon>
        <taxon>Saccharomycetaceae</taxon>
        <taxon>Eremothecium</taxon>
    </lineage>
</organism>
<evidence type="ECO:0000256" key="3">
    <source>
        <dbReference type="ARBA" id="ARBA00023315"/>
    </source>
</evidence>
<dbReference type="GO" id="GO:0005739">
    <property type="term" value="C:mitochondrion"/>
    <property type="evidence" value="ECO:0007669"/>
    <property type="project" value="TreeGrafter"/>
</dbReference>
<evidence type="ECO:0000256" key="2">
    <source>
        <dbReference type="ARBA" id="ARBA00022679"/>
    </source>
</evidence>
<dbReference type="GO" id="GO:0006633">
    <property type="term" value="P:fatty acid biosynthetic process"/>
    <property type="evidence" value="ECO:0007669"/>
    <property type="project" value="TreeGrafter"/>
</dbReference>
<comment type="catalytic activity">
    <reaction evidence="4">
        <text>holo-[ACP] + malonyl-CoA = malonyl-[ACP] + CoA</text>
        <dbReference type="Rhea" id="RHEA:41792"/>
        <dbReference type="Rhea" id="RHEA-COMP:9623"/>
        <dbReference type="Rhea" id="RHEA-COMP:9685"/>
        <dbReference type="ChEBI" id="CHEBI:57287"/>
        <dbReference type="ChEBI" id="CHEBI:57384"/>
        <dbReference type="ChEBI" id="CHEBI:64479"/>
        <dbReference type="ChEBI" id="CHEBI:78449"/>
        <dbReference type="EC" id="2.3.1.39"/>
    </reaction>
</comment>
<evidence type="ECO:0000313" key="5">
    <source>
        <dbReference type="EMBL" id="AMD19785.1"/>
    </source>
</evidence>
<dbReference type="EMBL" id="CP014243">
    <property type="protein sequence ID" value="AMD19785.1"/>
    <property type="molecule type" value="Genomic_DNA"/>
</dbReference>
<dbReference type="Gene3D" id="3.30.70.250">
    <property type="entry name" value="Malonyl-CoA ACP transacylase, ACP-binding"/>
    <property type="match status" value="1"/>
</dbReference>
<accession>A0A120K1V4</accession>
<dbReference type="PANTHER" id="PTHR42681">
    <property type="entry name" value="MALONYL-COA-ACYL CARRIER PROTEIN TRANSACYLASE, MITOCHONDRIAL"/>
    <property type="match status" value="1"/>
</dbReference>
<sequence>MKLLTFPGQGSSISLLSLEKWCKTMATFQDKSGAISDLLEYTKVNPSKPESVALCSNLLFQEWLRTKNKHDKMMVLGHSLGELSAINAGTENTLFSARDIFQIAAKRNDLMVQATHGWLKREGRGLDEKFKLLAVRSPRSKDLRRELCLRNSLHIATHVNAKICVLTGLQQDFEALQLPYGARTSELVNIDGIPFHDSRVLKEIMEPLYDYLWEKIKHSGIRSLKHQLICNADGSTTDLVDIAIEKYVQSSTQTVETVECLKKIAELGTTSALHFGPGPQFANMLKRDMNKATHEYYGE</sequence>
<dbReference type="SUPFAM" id="SSF52151">
    <property type="entry name" value="FabD/lysophospholipase-like"/>
    <property type="match status" value="1"/>
</dbReference>
<dbReference type="OrthoDB" id="541883at2759"/>
<proteinExistence type="predicted"/>
<keyword evidence="3" id="KW-0012">Acyltransferase</keyword>
<keyword evidence="2" id="KW-0808">Transferase</keyword>
<evidence type="ECO:0000256" key="1">
    <source>
        <dbReference type="ARBA" id="ARBA00013258"/>
    </source>
</evidence>
<dbReference type="GeneID" id="28723001"/>
<dbReference type="AlphaFoldDB" id="A0A120K1V4"/>
<evidence type="ECO:0000256" key="4">
    <source>
        <dbReference type="ARBA" id="ARBA00048462"/>
    </source>
</evidence>
<dbReference type="GO" id="GO:0004314">
    <property type="term" value="F:[acyl-carrier-protein] S-malonyltransferase activity"/>
    <property type="evidence" value="ECO:0007669"/>
    <property type="project" value="UniProtKB-EC"/>
</dbReference>
<dbReference type="InterPro" id="IPR001227">
    <property type="entry name" value="Ac_transferase_dom_sf"/>
</dbReference>
<dbReference type="Proteomes" id="UP000243052">
    <property type="component" value="Chromosome iii"/>
</dbReference>
<keyword evidence="6" id="KW-1185">Reference proteome</keyword>
<gene>
    <name evidence="5" type="ORF">AW171_hschr31637</name>
</gene>